<organism evidence="2 3">
    <name type="scientific">Pyrus ussuriensis x Pyrus communis</name>
    <dbReference type="NCBI Taxonomy" id="2448454"/>
    <lineage>
        <taxon>Eukaryota</taxon>
        <taxon>Viridiplantae</taxon>
        <taxon>Streptophyta</taxon>
        <taxon>Embryophyta</taxon>
        <taxon>Tracheophyta</taxon>
        <taxon>Spermatophyta</taxon>
        <taxon>Magnoliopsida</taxon>
        <taxon>eudicotyledons</taxon>
        <taxon>Gunneridae</taxon>
        <taxon>Pentapetalae</taxon>
        <taxon>rosids</taxon>
        <taxon>fabids</taxon>
        <taxon>Rosales</taxon>
        <taxon>Rosaceae</taxon>
        <taxon>Amygdaloideae</taxon>
        <taxon>Maleae</taxon>
        <taxon>Pyrus</taxon>
    </lineage>
</organism>
<proteinExistence type="predicted"/>
<dbReference type="OrthoDB" id="1432783at2759"/>
<evidence type="ECO:0000256" key="1">
    <source>
        <dbReference type="SAM" id="MobiDB-lite"/>
    </source>
</evidence>
<feature type="compositionally biased region" description="Basic and acidic residues" evidence="1">
    <location>
        <begin position="76"/>
        <end position="96"/>
    </location>
</feature>
<feature type="region of interest" description="Disordered" evidence="1">
    <location>
        <begin position="146"/>
        <end position="171"/>
    </location>
</feature>
<sequence length="171" mass="19792">MTAQAKNESLKAYLKQFHAELVKIEKSNDRLATMVFKQGLYIHSPLSQKLKKKKYDYTILTKCFDIADDLIDSEINSERELDPDHDRRSNRRRDDQDTPPSPRRNDRRGCKDKQAPPKQNQYTTFLSSKGSNLFLTIWPRKSQMNTTPSTSALVTPPKLSHAQDQIDELLN</sequence>
<reference evidence="2 3" key="2">
    <citation type="submission" date="2019-11" db="EMBL/GenBank/DDBJ databases">
        <title>A de novo genome assembly of a pear dwarfing rootstock.</title>
        <authorList>
            <person name="Wang F."/>
            <person name="Wang J."/>
            <person name="Li S."/>
            <person name="Zhang Y."/>
            <person name="Fang M."/>
            <person name="Ma L."/>
            <person name="Zhao Y."/>
            <person name="Jiang S."/>
        </authorList>
    </citation>
    <scope>NUCLEOTIDE SEQUENCE [LARGE SCALE GENOMIC DNA]</scope>
    <source>
        <strain evidence="2">S2</strain>
        <tissue evidence="2">Leaf</tissue>
    </source>
</reference>
<evidence type="ECO:0000313" key="2">
    <source>
        <dbReference type="EMBL" id="KAB2612117.1"/>
    </source>
</evidence>
<name>A0A5N5GA77_9ROSA</name>
<accession>A0A5N5GA77</accession>
<feature type="region of interest" description="Disordered" evidence="1">
    <location>
        <begin position="75"/>
        <end position="124"/>
    </location>
</feature>
<comment type="caution">
    <text evidence="2">The sequence shown here is derived from an EMBL/GenBank/DDBJ whole genome shotgun (WGS) entry which is preliminary data.</text>
</comment>
<evidence type="ECO:0000313" key="3">
    <source>
        <dbReference type="Proteomes" id="UP000327157"/>
    </source>
</evidence>
<reference evidence="2 3" key="1">
    <citation type="submission" date="2019-09" db="EMBL/GenBank/DDBJ databases">
        <authorList>
            <person name="Ou C."/>
        </authorList>
    </citation>
    <scope>NUCLEOTIDE SEQUENCE [LARGE SCALE GENOMIC DNA]</scope>
    <source>
        <strain evidence="2">S2</strain>
        <tissue evidence="2">Leaf</tissue>
    </source>
</reference>
<dbReference type="EMBL" id="SMOL01000469">
    <property type="protein sequence ID" value="KAB2612117.1"/>
    <property type="molecule type" value="Genomic_DNA"/>
</dbReference>
<gene>
    <name evidence="2" type="ORF">D8674_039694</name>
</gene>
<dbReference type="Proteomes" id="UP000327157">
    <property type="component" value="Unassembled WGS sequence"/>
</dbReference>
<feature type="compositionally biased region" description="Basic and acidic residues" evidence="1">
    <location>
        <begin position="103"/>
        <end position="115"/>
    </location>
</feature>
<dbReference type="AlphaFoldDB" id="A0A5N5GA77"/>
<protein>
    <submittedName>
        <fullName evidence="2">Uncharacterized protein</fullName>
    </submittedName>
</protein>
<keyword evidence="3" id="KW-1185">Reference proteome</keyword>